<feature type="region of interest" description="Disordered" evidence="2">
    <location>
        <begin position="385"/>
        <end position="489"/>
    </location>
</feature>
<reference evidence="4 5" key="1">
    <citation type="submission" date="2023-08" db="EMBL/GenBank/DDBJ databases">
        <title>Black Yeasts Isolated from many extreme environments.</title>
        <authorList>
            <person name="Coleine C."/>
            <person name="Stajich J.E."/>
            <person name="Selbmann L."/>
        </authorList>
    </citation>
    <scope>NUCLEOTIDE SEQUENCE [LARGE SCALE GENOMIC DNA]</scope>
    <source>
        <strain evidence="4 5">CCFEE 5885</strain>
    </source>
</reference>
<feature type="region of interest" description="Disordered" evidence="2">
    <location>
        <begin position="1"/>
        <end position="96"/>
    </location>
</feature>
<feature type="compositionally biased region" description="Acidic residues" evidence="2">
    <location>
        <begin position="436"/>
        <end position="455"/>
    </location>
</feature>
<dbReference type="Proteomes" id="UP001345013">
    <property type="component" value="Unassembled WGS sequence"/>
</dbReference>
<feature type="domain" description="Kri1-like C-terminal" evidence="3">
    <location>
        <begin position="490"/>
        <end position="579"/>
    </location>
</feature>
<dbReference type="InterPro" id="IPR024626">
    <property type="entry name" value="Kri1-like_C"/>
</dbReference>
<sequence>MAKAKELLSDSSSDSSDDETAGGAEVLELKVNQDYAQRFEHNKKREELQRLEERLGKSSSTSRKRKRDDGQVPASESDSSSSEDEDDEGELATAALDSEIIATLTAIKSKDPRIYDPSAKFYTEVDEDDPAPAKEKKDKPMYLRDYHRENLLKGVQPDDATELPLSYNQQQDQLKKSIVSDFHAAAEGEHSSDSDEEGGLLLRKSKTEPPSTKNTTAPLDVEQADKDPETFLSNFMASRAWVPTDHAELHPFESDDEEEEKRAEEFEEAWNMRFENPEKSNEKLSSYARDAAARYSVRREEKTGRQKKRDAEKAAKEAAKQELKADKARLKKLRMEEIEEKVKRIKRAAGLKTGDLMPEDWARFIHDDWDDAKWEEEMQKRFDDQYYAEKDELSADSDAEDEEEENTAEGPTKRRKKPKKPKFDDDIDIKDIIPGFDEEEAADFSLTEDDADADADASTTSPANPTEPKKSKKQSRISRQKDSKKERRIIEQLADDQLQLELDHALPTASRNKSVGFRYRETSPQSFGLTSRDILLADDSALNQFAGLKKLASWRDDEKKRKDRKHLGKKARLRKWRAETFGDEEGAEGREFRYEGKGRTNGVAEEDDGDQEMGGVDIREGEKKKKGRRRKKAKLADGAAVEA</sequence>
<evidence type="ECO:0000313" key="5">
    <source>
        <dbReference type="Proteomes" id="UP001345013"/>
    </source>
</evidence>
<evidence type="ECO:0000256" key="1">
    <source>
        <dbReference type="ARBA" id="ARBA00007473"/>
    </source>
</evidence>
<protein>
    <submittedName>
        <fullName evidence="4">Kinetochore protein Spc24</fullName>
    </submittedName>
</protein>
<comment type="similarity">
    <text evidence="1">Belongs to the KRI1 family.</text>
</comment>
<comment type="caution">
    <text evidence="4">The sequence shown here is derived from an EMBL/GenBank/DDBJ whole genome shotgun (WGS) entry which is preliminary data.</text>
</comment>
<dbReference type="PANTHER" id="PTHR14490:SF5">
    <property type="entry name" value="PROTEIN KRI1 HOMOLOG"/>
    <property type="match status" value="1"/>
</dbReference>
<name>A0ABR0K4C4_9EURO</name>
<organism evidence="4 5">
    <name type="scientific">Lithohypha guttulata</name>
    <dbReference type="NCBI Taxonomy" id="1690604"/>
    <lineage>
        <taxon>Eukaryota</taxon>
        <taxon>Fungi</taxon>
        <taxon>Dikarya</taxon>
        <taxon>Ascomycota</taxon>
        <taxon>Pezizomycotina</taxon>
        <taxon>Eurotiomycetes</taxon>
        <taxon>Chaetothyriomycetidae</taxon>
        <taxon>Chaetothyriales</taxon>
        <taxon>Trichomeriaceae</taxon>
        <taxon>Lithohypha</taxon>
    </lineage>
</organism>
<proteinExistence type="inferred from homology"/>
<feature type="compositionally biased region" description="Basic and acidic residues" evidence="2">
    <location>
        <begin position="479"/>
        <end position="489"/>
    </location>
</feature>
<dbReference type="Pfam" id="PF05178">
    <property type="entry name" value="Kri1"/>
    <property type="match status" value="1"/>
</dbReference>
<dbReference type="InterPro" id="IPR018034">
    <property type="entry name" value="Kri1"/>
</dbReference>
<accession>A0ABR0K4C4</accession>
<gene>
    <name evidence="4" type="primary">kri1</name>
    <name evidence="4" type="ORF">LTR24_007280</name>
</gene>
<feature type="compositionally biased region" description="Basic and acidic residues" evidence="2">
    <location>
        <begin position="184"/>
        <end position="193"/>
    </location>
</feature>
<feature type="region of interest" description="Disordered" evidence="2">
    <location>
        <begin position="592"/>
        <end position="643"/>
    </location>
</feature>
<dbReference type="Pfam" id="PF12936">
    <property type="entry name" value="Kri1_C"/>
    <property type="match status" value="1"/>
</dbReference>
<feature type="region of interest" description="Disordered" evidence="2">
    <location>
        <begin position="121"/>
        <end position="143"/>
    </location>
</feature>
<evidence type="ECO:0000256" key="2">
    <source>
        <dbReference type="SAM" id="MobiDB-lite"/>
    </source>
</evidence>
<feature type="compositionally biased region" description="Polar residues" evidence="2">
    <location>
        <begin position="208"/>
        <end position="217"/>
    </location>
</feature>
<keyword evidence="5" id="KW-1185">Reference proteome</keyword>
<feature type="region of interest" description="Disordered" evidence="2">
    <location>
        <begin position="246"/>
        <end position="265"/>
    </location>
</feature>
<evidence type="ECO:0000313" key="4">
    <source>
        <dbReference type="EMBL" id="KAK5085014.1"/>
    </source>
</evidence>
<feature type="compositionally biased region" description="Basic residues" evidence="2">
    <location>
        <begin position="624"/>
        <end position="633"/>
    </location>
</feature>
<dbReference type="PANTHER" id="PTHR14490">
    <property type="entry name" value="ZINC FINGER, ZZ TYPE"/>
    <property type="match status" value="1"/>
</dbReference>
<feature type="region of interest" description="Disordered" evidence="2">
    <location>
        <begin position="292"/>
        <end position="323"/>
    </location>
</feature>
<feature type="compositionally biased region" description="Acidic residues" evidence="2">
    <location>
        <begin position="394"/>
        <end position="407"/>
    </location>
</feature>
<dbReference type="EMBL" id="JAVRRG010000107">
    <property type="protein sequence ID" value="KAK5085014.1"/>
    <property type="molecule type" value="Genomic_DNA"/>
</dbReference>
<feature type="compositionally biased region" description="Basic and acidic residues" evidence="2">
    <location>
        <begin position="131"/>
        <end position="143"/>
    </location>
</feature>
<feature type="compositionally biased region" description="Basic and acidic residues" evidence="2">
    <location>
        <begin position="297"/>
        <end position="323"/>
    </location>
</feature>
<feature type="compositionally biased region" description="Acidic residues" evidence="2">
    <location>
        <begin position="81"/>
        <end position="90"/>
    </location>
</feature>
<feature type="compositionally biased region" description="Basic and acidic residues" evidence="2">
    <location>
        <begin position="37"/>
        <end position="56"/>
    </location>
</feature>
<feature type="region of interest" description="Disordered" evidence="2">
    <location>
        <begin position="178"/>
        <end position="230"/>
    </location>
</feature>
<evidence type="ECO:0000259" key="3">
    <source>
        <dbReference type="Pfam" id="PF12936"/>
    </source>
</evidence>